<dbReference type="PROSITE" id="PS01272">
    <property type="entry name" value="GCKR"/>
    <property type="match status" value="1"/>
</dbReference>
<dbReference type="HAMAP" id="MF_00068">
    <property type="entry name" value="MurQ"/>
    <property type="match status" value="1"/>
</dbReference>
<accession>A0ABU0E0B2</accession>
<comment type="pathway">
    <text evidence="3">Amino-sugar metabolism; N-acetylmuramate degradation.</text>
</comment>
<comment type="caution">
    <text evidence="5">The sequence shown here is derived from an EMBL/GenBank/DDBJ whole genome shotgun (WGS) entry which is preliminary data.</text>
</comment>
<dbReference type="InterPro" id="IPR046348">
    <property type="entry name" value="SIS_dom_sf"/>
</dbReference>
<organism evidence="5 6">
    <name type="scientific">Breznakia pachnodae</name>
    <dbReference type="NCBI Taxonomy" id="265178"/>
    <lineage>
        <taxon>Bacteria</taxon>
        <taxon>Bacillati</taxon>
        <taxon>Bacillota</taxon>
        <taxon>Erysipelotrichia</taxon>
        <taxon>Erysipelotrichales</taxon>
        <taxon>Erysipelotrichaceae</taxon>
        <taxon>Breznakia</taxon>
    </lineage>
</organism>
<comment type="miscellaneous">
    <text evidence="3">A lyase-type mechanism (elimination/hydration) is suggested for the cleavage of the lactyl ether bond of MurNAc 6-phosphate, with the formation of an alpha,beta-unsaturated aldehyde intermediate with (E)-stereochemistry, followed by the syn addition of water to give product.</text>
</comment>
<comment type="catalytic activity">
    <reaction evidence="3">
        <text>N-acetyl-D-muramate 6-phosphate + H2O = N-acetyl-D-glucosamine 6-phosphate + (R)-lactate</text>
        <dbReference type="Rhea" id="RHEA:26410"/>
        <dbReference type="ChEBI" id="CHEBI:15377"/>
        <dbReference type="ChEBI" id="CHEBI:16004"/>
        <dbReference type="ChEBI" id="CHEBI:57513"/>
        <dbReference type="ChEBI" id="CHEBI:58722"/>
        <dbReference type="EC" id="4.2.1.126"/>
    </reaction>
</comment>
<feature type="active site" evidence="3">
    <location>
        <position position="115"/>
    </location>
</feature>
<dbReference type="NCBIfam" id="NF003915">
    <property type="entry name" value="PRK05441.1"/>
    <property type="match status" value="1"/>
</dbReference>
<evidence type="ECO:0000313" key="5">
    <source>
        <dbReference type="EMBL" id="MDQ0360173.1"/>
    </source>
</evidence>
<comment type="similarity">
    <text evidence="3">Belongs to the GCKR-like family. MurNAc-6-P etherase subfamily.</text>
</comment>
<dbReference type="PANTHER" id="PTHR10088">
    <property type="entry name" value="GLUCOKINASE REGULATORY PROTEIN"/>
    <property type="match status" value="1"/>
</dbReference>
<dbReference type="RefSeq" id="WP_307405850.1">
    <property type="nucleotide sequence ID" value="NZ_JAUSUR010000001.1"/>
</dbReference>
<feature type="domain" description="SIS" evidence="4">
    <location>
        <begin position="56"/>
        <end position="219"/>
    </location>
</feature>
<comment type="function">
    <text evidence="3">Specifically catalyzes the cleavage of the D-lactyl ether substituent of MurNAc 6-phosphate, producing GlcNAc 6-phosphate and D-lactate.</text>
</comment>
<dbReference type="NCBIfam" id="NF009222">
    <property type="entry name" value="PRK12570.1"/>
    <property type="match status" value="1"/>
</dbReference>
<dbReference type="InterPro" id="IPR040190">
    <property type="entry name" value="MURQ/GCKR"/>
</dbReference>
<dbReference type="Gene3D" id="1.10.8.1080">
    <property type="match status" value="1"/>
</dbReference>
<proteinExistence type="inferred from homology"/>
<dbReference type="SUPFAM" id="SSF53697">
    <property type="entry name" value="SIS domain"/>
    <property type="match status" value="1"/>
</dbReference>
<dbReference type="Gene3D" id="3.40.50.10490">
    <property type="entry name" value="Glucose-6-phosphate isomerase like protein, domain 1"/>
    <property type="match status" value="1"/>
</dbReference>
<dbReference type="PROSITE" id="PS51464">
    <property type="entry name" value="SIS"/>
    <property type="match status" value="1"/>
</dbReference>
<evidence type="ECO:0000313" key="6">
    <source>
        <dbReference type="Proteomes" id="UP001230220"/>
    </source>
</evidence>
<dbReference type="EC" id="4.2.1.126" evidence="3"/>
<evidence type="ECO:0000256" key="2">
    <source>
        <dbReference type="ARBA" id="ARBA00023277"/>
    </source>
</evidence>
<dbReference type="InterPro" id="IPR005486">
    <property type="entry name" value="Glucokinase_regulatory_CS"/>
</dbReference>
<dbReference type="Pfam" id="PF22645">
    <property type="entry name" value="GKRP_SIS_N"/>
    <property type="match status" value="1"/>
</dbReference>
<evidence type="ECO:0000256" key="1">
    <source>
        <dbReference type="ARBA" id="ARBA00023239"/>
    </source>
</evidence>
<evidence type="ECO:0000259" key="4">
    <source>
        <dbReference type="PROSITE" id="PS51464"/>
    </source>
</evidence>
<keyword evidence="6" id="KW-1185">Reference proteome</keyword>
<dbReference type="Pfam" id="PF20741">
    <property type="entry name" value="GKRP-like_C"/>
    <property type="match status" value="1"/>
</dbReference>
<dbReference type="NCBIfam" id="TIGR00274">
    <property type="entry name" value="N-acetylmuramic acid 6-phosphate etherase"/>
    <property type="match status" value="1"/>
</dbReference>
<dbReference type="Proteomes" id="UP001230220">
    <property type="component" value="Unassembled WGS sequence"/>
</dbReference>
<dbReference type="InterPro" id="IPR005488">
    <property type="entry name" value="Etherase_MurQ"/>
</dbReference>
<reference evidence="5 6" key="1">
    <citation type="submission" date="2023-07" db="EMBL/GenBank/DDBJ databases">
        <title>Genomic Encyclopedia of Type Strains, Phase IV (KMG-IV): sequencing the most valuable type-strain genomes for metagenomic binning, comparative biology and taxonomic classification.</title>
        <authorList>
            <person name="Goeker M."/>
        </authorList>
    </citation>
    <scope>NUCLEOTIDE SEQUENCE [LARGE SCALE GENOMIC DNA]</scope>
    <source>
        <strain evidence="5 6">DSM 16784</strain>
    </source>
</reference>
<evidence type="ECO:0000256" key="3">
    <source>
        <dbReference type="HAMAP-Rule" id="MF_00068"/>
    </source>
</evidence>
<protein>
    <recommendedName>
        <fullName evidence="3">N-acetylmuramic acid 6-phosphate etherase</fullName>
        <shortName evidence="3">MurNAc-6-P etherase</shortName>
        <ecNumber evidence="3">4.2.1.126</ecNumber>
    </recommendedName>
    <alternativeName>
        <fullName evidence="3">N-acetylmuramic acid 6-phosphate hydrolase</fullName>
    </alternativeName>
    <alternativeName>
        <fullName evidence="3">N-acetylmuramic acid 6-phosphate lyase</fullName>
    </alternativeName>
</protein>
<sequence length="304" mass="32127">MINIHGLTTETNNENTKNIDQLSAEEIVQLINEEDAKVAAAVGAEKLSIAKAIDGVAERFAKGGRIIYIGAGSSGRMGTLDAVELTPTYSVSPTRAFGILAGGDKAMYSAIEGAEDSCEFGIQDLKDVNLSCDDVVIGIAASGRTPYTISALEYGNEIGALTIAVTSNKDSEMAKIAQISIAPVVGPEVIMGSTRMKAGTAQKMVVNMISTGAMIKVGKVYQNYMVHVQPTNEKLMIRATGIISDITGASDTEAEELLKKSGNNVAVAIVMYEGNTTRESAEQALDKTNEKVRAAIELIKSNEQ</sequence>
<keyword evidence="2 3" id="KW-0119">Carbohydrate metabolism</keyword>
<dbReference type="InterPro" id="IPR001347">
    <property type="entry name" value="SIS_dom"/>
</dbReference>
<name>A0ABU0E0B2_9FIRM</name>
<dbReference type="PANTHER" id="PTHR10088:SF4">
    <property type="entry name" value="GLUCOKINASE REGULATORY PROTEIN"/>
    <property type="match status" value="1"/>
</dbReference>
<dbReference type="CDD" id="cd05007">
    <property type="entry name" value="SIS_Etherase"/>
    <property type="match status" value="1"/>
</dbReference>
<dbReference type="EMBL" id="JAUSUR010000001">
    <property type="protein sequence ID" value="MDQ0360173.1"/>
    <property type="molecule type" value="Genomic_DNA"/>
</dbReference>
<dbReference type="GO" id="GO:0016829">
    <property type="term" value="F:lyase activity"/>
    <property type="evidence" value="ECO:0007669"/>
    <property type="project" value="UniProtKB-KW"/>
</dbReference>
<keyword evidence="1 3" id="KW-0456">Lyase</keyword>
<feature type="active site" description="Proton donor" evidence="3">
    <location>
        <position position="84"/>
    </location>
</feature>
<gene>
    <name evidence="3" type="primary">murQ</name>
    <name evidence="5" type="ORF">J2S15_000904</name>
</gene>
<comment type="subunit">
    <text evidence="3">Homodimer.</text>
</comment>